<feature type="transmembrane region" description="Helical" evidence="6">
    <location>
        <begin position="45"/>
        <end position="68"/>
    </location>
</feature>
<feature type="domain" description="EamA" evidence="7">
    <location>
        <begin position="20"/>
        <end position="147"/>
    </location>
</feature>
<feature type="transmembrane region" description="Helical" evidence="6">
    <location>
        <begin position="254"/>
        <end position="270"/>
    </location>
</feature>
<dbReference type="PANTHER" id="PTHR32322">
    <property type="entry name" value="INNER MEMBRANE TRANSPORTER"/>
    <property type="match status" value="1"/>
</dbReference>
<keyword evidence="9" id="KW-1185">Reference proteome</keyword>
<keyword evidence="4 6" id="KW-1133">Transmembrane helix</keyword>
<feature type="domain" description="EamA" evidence="7">
    <location>
        <begin position="161"/>
        <end position="293"/>
    </location>
</feature>
<dbReference type="SUPFAM" id="SSF103481">
    <property type="entry name" value="Multidrug resistance efflux transporter EmrE"/>
    <property type="match status" value="2"/>
</dbReference>
<dbReference type="GO" id="GO:0016020">
    <property type="term" value="C:membrane"/>
    <property type="evidence" value="ECO:0007669"/>
    <property type="project" value="UniProtKB-SubCell"/>
</dbReference>
<feature type="transmembrane region" description="Helical" evidence="6">
    <location>
        <begin position="131"/>
        <end position="152"/>
    </location>
</feature>
<keyword evidence="5 6" id="KW-0472">Membrane</keyword>
<dbReference type="PANTHER" id="PTHR32322:SF2">
    <property type="entry name" value="EAMA DOMAIN-CONTAINING PROTEIN"/>
    <property type="match status" value="1"/>
</dbReference>
<reference evidence="8 9" key="1">
    <citation type="submission" date="2017-05" db="EMBL/GenBank/DDBJ databases">
        <title>Full genome sequence of Pseudorhodoplanes sinuspersici.</title>
        <authorList>
            <person name="Dastgheib S.M.M."/>
            <person name="Shavandi M."/>
            <person name="Tirandaz H."/>
        </authorList>
    </citation>
    <scope>NUCLEOTIDE SEQUENCE [LARGE SCALE GENOMIC DNA]</scope>
    <source>
        <strain evidence="8 9">RIPI110</strain>
    </source>
</reference>
<protein>
    <submittedName>
        <fullName evidence="8">EamA family transporter</fullName>
    </submittedName>
</protein>
<dbReference type="InterPro" id="IPR050638">
    <property type="entry name" value="AA-Vitamin_Transporters"/>
</dbReference>
<evidence type="ECO:0000256" key="2">
    <source>
        <dbReference type="ARBA" id="ARBA00007362"/>
    </source>
</evidence>
<dbReference type="Proteomes" id="UP000194137">
    <property type="component" value="Chromosome"/>
</dbReference>
<sequence length="297" mass="31979">MGTAFVKPSFSDLAIRAAPLTFVFLWSTGFIGAKFGMPYAEPMTFLTLRMAFVVAILALIVAVVRPRWPVGLEAAHSAAAGLLVHGLYLGGVFVAIGQGVPAGIAALIPGLQPILTSTIASRFLGERVTPLQWFGLAMGLIGVLLVLHDLTIIGSGSILGWIASFMSLIGITLGTLYQKHFCGPIDWRSGNLIQFGACTILFGAAAWIFETGHVIWSGEFIFAMFWLVVVMSILTIALMYWLIKRIPATRVASLFYLVPATTAVLAWLLFNERLDALSISGIVLCAAAVFIVNYRKA</sequence>
<accession>A0A1W6ZVK9</accession>
<organism evidence="8 9">
    <name type="scientific">Pseudorhodoplanes sinuspersici</name>
    <dbReference type="NCBI Taxonomy" id="1235591"/>
    <lineage>
        <taxon>Bacteria</taxon>
        <taxon>Pseudomonadati</taxon>
        <taxon>Pseudomonadota</taxon>
        <taxon>Alphaproteobacteria</taxon>
        <taxon>Hyphomicrobiales</taxon>
        <taxon>Pseudorhodoplanes</taxon>
    </lineage>
</organism>
<feature type="transmembrane region" description="Helical" evidence="6">
    <location>
        <begin position="189"/>
        <end position="209"/>
    </location>
</feature>
<dbReference type="EMBL" id="CP021112">
    <property type="protein sequence ID" value="ARQ01414.1"/>
    <property type="molecule type" value="Genomic_DNA"/>
</dbReference>
<dbReference type="InterPro" id="IPR000620">
    <property type="entry name" value="EamA_dom"/>
</dbReference>
<comment type="subcellular location">
    <subcellularLocation>
        <location evidence="1">Membrane</location>
        <topology evidence="1">Multi-pass membrane protein</topology>
    </subcellularLocation>
</comment>
<evidence type="ECO:0000259" key="7">
    <source>
        <dbReference type="Pfam" id="PF00892"/>
    </source>
</evidence>
<name>A0A1W6ZVK9_9HYPH</name>
<evidence type="ECO:0000256" key="4">
    <source>
        <dbReference type="ARBA" id="ARBA00022989"/>
    </source>
</evidence>
<keyword evidence="3 6" id="KW-0812">Transmembrane</keyword>
<evidence type="ECO:0000313" key="8">
    <source>
        <dbReference type="EMBL" id="ARQ01414.1"/>
    </source>
</evidence>
<dbReference type="AlphaFoldDB" id="A0A1W6ZVK9"/>
<feature type="transmembrane region" description="Helical" evidence="6">
    <location>
        <begin position="221"/>
        <end position="242"/>
    </location>
</feature>
<feature type="transmembrane region" description="Helical" evidence="6">
    <location>
        <begin position="158"/>
        <end position="177"/>
    </location>
</feature>
<proteinExistence type="inferred from homology"/>
<evidence type="ECO:0000256" key="3">
    <source>
        <dbReference type="ARBA" id="ARBA00022692"/>
    </source>
</evidence>
<evidence type="ECO:0000313" key="9">
    <source>
        <dbReference type="Proteomes" id="UP000194137"/>
    </source>
</evidence>
<evidence type="ECO:0000256" key="6">
    <source>
        <dbReference type="SAM" id="Phobius"/>
    </source>
</evidence>
<evidence type="ECO:0000256" key="5">
    <source>
        <dbReference type="ARBA" id="ARBA00023136"/>
    </source>
</evidence>
<evidence type="ECO:0000256" key="1">
    <source>
        <dbReference type="ARBA" id="ARBA00004141"/>
    </source>
</evidence>
<dbReference type="Gene3D" id="1.10.3730.20">
    <property type="match status" value="2"/>
</dbReference>
<feature type="transmembrane region" description="Helical" evidence="6">
    <location>
        <begin position="276"/>
        <end position="294"/>
    </location>
</feature>
<dbReference type="Pfam" id="PF00892">
    <property type="entry name" value="EamA"/>
    <property type="match status" value="2"/>
</dbReference>
<comment type="similarity">
    <text evidence="2">Belongs to the EamA transporter family.</text>
</comment>
<dbReference type="KEGG" id="psin:CAK95_21635"/>
<dbReference type="InterPro" id="IPR037185">
    <property type="entry name" value="EmrE-like"/>
</dbReference>
<gene>
    <name evidence="8" type="ORF">CAK95_21635</name>
</gene>
<feature type="transmembrane region" description="Helical" evidence="6">
    <location>
        <begin position="13"/>
        <end position="33"/>
    </location>
</feature>